<dbReference type="STRING" id="104623.Ser39006_01264"/>
<protein>
    <submittedName>
        <fullName evidence="6">LuxR family transcriptional regulator</fullName>
    </submittedName>
</protein>
<evidence type="ECO:0000256" key="3">
    <source>
        <dbReference type="ARBA" id="ARBA00023163"/>
    </source>
</evidence>
<dbReference type="SMART" id="SM00421">
    <property type="entry name" value="HTH_LUXR"/>
    <property type="match status" value="1"/>
</dbReference>
<gene>
    <name evidence="5" type="ORF">CWC46_21230</name>
    <name evidence="6" type="ORF">Ser39006_021225</name>
</gene>
<evidence type="ECO:0000256" key="2">
    <source>
        <dbReference type="ARBA" id="ARBA00023125"/>
    </source>
</evidence>
<dbReference type="EMBL" id="CP025084">
    <property type="protein sequence ID" value="AUH06412.1"/>
    <property type="molecule type" value="Genomic_DNA"/>
</dbReference>
<organism evidence="6 7">
    <name type="scientific">Serratia sp. (strain ATCC 39006)</name>
    <name type="common">Prodigiosinella confusarubida</name>
    <dbReference type="NCBI Taxonomy" id="104623"/>
    <lineage>
        <taxon>Bacteria</taxon>
        <taxon>Pseudomonadati</taxon>
        <taxon>Pseudomonadota</taxon>
        <taxon>Gammaproteobacteria</taxon>
        <taxon>Enterobacterales</taxon>
        <taxon>Pectobacteriaceae</taxon>
        <taxon>Prodigiosinella</taxon>
    </lineage>
</organism>
<dbReference type="InterPro" id="IPR000792">
    <property type="entry name" value="Tscrpt_reg_LuxR_C"/>
</dbReference>
<dbReference type="PROSITE" id="PS00622">
    <property type="entry name" value="HTH_LUXR_1"/>
    <property type="match status" value="1"/>
</dbReference>
<reference evidence="6 7" key="1">
    <citation type="journal article" date="2013" name="Genome Announc.">
        <title>Draft genome sequence of Serratia sp. strain ATCC 39006, a model bacterium for analysis of the biosynthesis and regulation of prodigiosin, a carbapenem, and gas vesicles.</title>
        <authorList>
            <person name="Fineran P.C."/>
            <person name="Iglesias Cans M.C."/>
            <person name="Ramsay J.P."/>
            <person name="Wilf N.M."/>
            <person name="Cossyleon D."/>
            <person name="McNeil M.B."/>
            <person name="Williamson N.R."/>
            <person name="Monson R.E."/>
            <person name="Becher S.A."/>
            <person name="Stanton J.A."/>
            <person name="Brugger K."/>
            <person name="Brown S.D."/>
            <person name="Salmond G.P."/>
        </authorList>
    </citation>
    <scope>NUCLEOTIDE SEQUENCE [LARGE SCALE GENOMIC DNA]</scope>
    <source>
        <strain evidence="6">ATCC 39006</strain>
        <strain evidence="7">ATCC 39006 / SC 11482</strain>
    </source>
</reference>
<keyword evidence="2" id="KW-0238">DNA-binding</keyword>
<reference evidence="6" key="4">
    <citation type="submission" date="2017-11" db="EMBL/GenBank/DDBJ databases">
        <title>Complete genome sequence of Serratia sp. ATCC 39006.</title>
        <authorList>
            <person name="Hampton H.G."/>
            <person name="Jackson S.A."/>
            <person name="Jauregui R."/>
            <person name="Poulter G.T.M."/>
            <person name="Salmond G.P.C."/>
            <person name="Fineran P.C."/>
        </authorList>
    </citation>
    <scope>NUCLEOTIDE SEQUENCE</scope>
    <source>
        <strain evidence="6">ATCC 39006</strain>
    </source>
</reference>
<keyword evidence="3" id="KW-0804">Transcription</keyword>
<accession>A0A2I5TPC3</accession>
<dbReference type="SUPFAM" id="SSF46894">
    <property type="entry name" value="C-terminal effector domain of the bipartite response regulators"/>
    <property type="match status" value="1"/>
</dbReference>
<dbReference type="InterPro" id="IPR036388">
    <property type="entry name" value="WH-like_DNA-bd_sf"/>
</dbReference>
<dbReference type="GO" id="GO:0003677">
    <property type="term" value="F:DNA binding"/>
    <property type="evidence" value="ECO:0007669"/>
    <property type="project" value="UniProtKB-KW"/>
</dbReference>
<reference evidence="6" key="2">
    <citation type="submission" date="2013-09" db="EMBL/GenBank/DDBJ databases">
        <authorList>
            <person name="Wang G."/>
            <person name="Yang Y."/>
            <person name="Su Y."/>
        </authorList>
    </citation>
    <scope>NUCLEOTIDE SEQUENCE</scope>
    <source>
        <strain evidence="6">ATCC 39006</strain>
    </source>
</reference>
<dbReference type="CDD" id="cd06170">
    <property type="entry name" value="LuxR_C_like"/>
    <property type="match status" value="1"/>
</dbReference>
<name>A0A2I5TPC3_SERS3</name>
<dbReference type="Pfam" id="PF00196">
    <property type="entry name" value="GerE"/>
    <property type="match status" value="1"/>
</dbReference>
<evidence type="ECO:0000256" key="1">
    <source>
        <dbReference type="ARBA" id="ARBA00023015"/>
    </source>
</evidence>
<evidence type="ECO:0000313" key="8">
    <source>
        <dbReference type="Proteomes" id="UP000233778"/>
    </source>
</evidence>
<dbReference type="Proteomes" id="UP000017700">
    <property type="component" value="Chromosome"/>
</dbReference>
<proteinExistence type="predicted"/>
<evidence type="ECO:0000313" key="7">
    <source>
        <dbReference type="Proteomes" id="UP000017700"/>
    </source>
</evidence>
<dbReference type="Proteomes" id="UP000233778">
    <property type="component" value="Chromosome"/>
</dbReference>
<sequence length="218" mass="24700">MSSALMSSNTVIQTCLETVSRLVPVTASAFYRVDNQLMPQQFVLHNMSVGIHRQYVESFQKIDPLRPANFLHADVNVIGINQLSQKMAQDYYQGFMRPNAIRDITEVFIRRQGRIVAGFSLLRDSLFTDMELGRLQDILPLIQLAAENLYSQELPLQLPLTEKERQIVGMLRDGASNKRIALSLGISLSTVKTHMRNIFAKTSVANRTELVTTLYMHS</sequence>
<dbReference type="PANTHER" id="PTHR44688:SF16">
    <property type="entry name" value="DNA-BINDING TRANSCRIPTIONAL ACTIVATOR DEVR_DOSR"/>
    <property type="match status" value="1"/>
</dbReference>
<dbReference type="GO" id="GO:0006355">
    <property type="term" value="P:regulation of DNA-templated transcription"/>
    <property type="evidence" value="ECO:0007669"/>
    <property type="project" value="InterPro"/>
</dbReference>
<dbReference type="Gene3D" id="1.10.10.10">
    <property type="entry name" value="Winged helix-like DNA-binding domain superfamily/Winged helix DNA-binding domain"/>
    <property type="match status" value="1"/>
</dbReference>
<dbReference type="OrthoDB" id="1806906at2"/>
<dbReference type="KEGG" id="sera:Ser39006_021225"/>
<dbReference type="KEGG" id="serq:CWC46_21230"/>
<reference evidence="5 8" key="3">
    <citation type="submission" date="2017-11" db="EMBL/GenBank/DDBJ databases">
        <title>Complete genome sequence of Serratia sp. ATCC 39006 LacA.</title>
        <authorList>
            <person name="Hampton H.G."/>
            <person name="Jackson S.A."/>
            <person name="Jauregui R."/>
            <person name="Poulter G.T.M."/>
            <person name="Salmond G.P.C."/>
            <person name="Fineran P.C."/>
        </authorList>
    </citation>
    <scope>NUCLEOTIDE SEQUENCE [LARGE SCALE GENOMIC DNA]</scope>
    <source>
        <strain evidence="5 8">ATCC 39006</strain>
    </source>
</reference>
<evidence type="ECO:0000313" key="5">
    <source>
        <dbReference type="EMBL" id="AUH02091.1"/>
    </source>
</evidence>
<evidence type="ECO:0000313" key="6">
    <source>
        <dbReference type="EMBL" id="AUH06412.1"/>
    </source>
</evidence>
<dbReference type="PRINTS" id="PR00038">
    <property type="entry name" value="HTHLUXR"/>
</dbReference>
<dbReference type="AlphaFoldDB" id="A0A2I5TPC3"/>
<dbReference type="PROSITE" id="PS50043">
    <property type="entry name" value="HTH_LUXR_2"/>
    <property type="match status" value="1"/>
</dbReference>
<evidence type="ECO:0000259" key="4">
    <source>
        <dbReference type="PROSITE" id="PS50043"/>
    </source>
</evidence>
<keyword evidence="7" id="KW-1185">Reference proteome</keyword>
<feature type="domain" description="HTH luxR-type" evidence="4">
    <location>
        <begin position="153"/>
        <end position="218"/>
    </location>
</feature>
<dbReference type="InterPro" id="IPR016032">
    <property type="entry name" value="Sig_transdc_resp-reg_C-effctor"/>
</dbReference>
<dbReference type="EMBL" id="CP025085">
    <property type="protein sequence ID" value="AUH02091.1"/>
    <property type="molecule type" value="Genomic_DNA"/>
</dbReference>
<dbReference type="PANTHER" id="PTHR44688">
    <property type="entry name" value="DNA-BINDING TRANSCRIPTIONAL ACTIVATOR DEVR_DOSR"/>
    <property type="match status" value="1"/>
</dbReference>
<keyword evidence="1" id="KW-0805">Transcription regulation</keyword>
<dbReference type="RefSeq" id="WP_021014534.1">
    <property type="nucleotide sequence ID" value="NZ_CP025084.1"/>
</dbReference>